<dbReference type="Proteomes" id="UP000306319">
    <property type="component" value="Unassembled WGS sequence"/>
</dbReference>
<name>A0AC61RJW8_9BACT</name>
<organism evidence="1 2">
    <name type="scientific">Lepagella muris</name>
    <dbReference type="NCBI Taxonomy" id="3032870"/>
    <lineage>
        <taxon>Bacteria</taxon>
        <taxon>Pseudomonadati</taxon>
        <taxon>Bacteroidota</taxon>
        <taxon>Bacteroidia</taxon>
        <taxon>Bacteroidales</taxon>
        <taxon>Muribaculaceae</taxon>
        <taxon>Lepagella</taxon>
    </lineage>
</organism>
<reference evidence="1" key="1">
    <citation type="submission" date="2019-04" db="EMBL/GenBank/DDBJ databases">
        <title>Microbes associate with the intestines of laboratory mice.</title>
        <authorList>
            <person name="Navarre W."/>
            <person name="Wong E."/>
            <person name="Huang K."/>
            <person name="Tropini C."/>
            <person name="Ng K."/>
            <person name="Yu B."/>
        </authorList>
    </citation>
    <scope>NUCLEOTIDE SEQUENCE</scope>
    <source>
        <strain evidence="1">NM04_E33</strain>
    </source>
</reference>
<evidence type="ECO:0000313" key="1">
    <source>
        <dbReference type="EMBL" id="TGY80952.1"/>
    </source>
</evidence>
<sequence>MDIKQRIKEAGMTVSEVAARMPRPDGGVGIAQASLSAIINGNPTINKLKDIADILGISLSELVKDESSLTQRIHCPYCGKSIRITLTAEKEEHRHTPIRKTVDLRLNTDDGTKYRYKHPHSREERMAILELQTLPGEDGMVSVLNTNPIDSDGNEVFDIEYDRLMPI</sequence>
<keyword evidence="2" id="KW-1185">Reference proteome</keyword>
<accession>A0AC61RJW8</accession>
<gene>
    <name evidence="1" type="ORF">E5331_00805</name>
</gene>
<evidence type="ECO:0000313" key="2">
    <source>
        <dbReference type="Proteomes" id="UP000306319"/>
    </source>
</evidence>
<protein>
    <submittedName>
        <fullName evidence="1">XRE family transcriptional regulator</fullName>
    </submittedName>
</protein>
<proteinExistence type="predicted"/>
<comment type="caution">
    <text evidence="1">The sequence shown here is derived from an EMBL/GenBank/DDBJ whole genome shotgun (WGS) entry which is preliminary data.</text>
</comment>
<dbReference type="EMBL" id="SRYB01000001">
    <property type="protein sequence ID" value="TGY80952.1"/>
    <property type="molecule type" value="Genomic_DNA"/>
</dbReference>